<protein>
    <submittedName>
        <fullName evidence="1">Uncharacterized protein</fullName>
    </submittedName>
</protein>
<sequence length="60" mass="7024">MTIISNENILILDNHFLYISLMFNLSITKLVICCECDEISDDWNVDLCTSDDDHRDKDKE</sequence>
<dbReference type="RefSeq" id="XP_004356155.1">
    <property type="nucleotide sequence ID" value="XM_004356102.1"/>
</dbReference>
<organism evidence="1 2">
    <name type="scientific">Cavenderia fasciculata</name>
    <name type="common">Slime mold</name>
    <name type="synonym">Dictyostelium fasciculatum</name>
    <dbReference type="NCBI Taxonomy" id="261658"/>
    <lineage>
        <taxon>Eukaryota</taxon>
        <taxon>Amoebozoa</taxon>
        <taxon>Evosea</taxon>
        <taxon>Eumycetozoa</taxon>
        <taxon>Dictyostelia</taxon>
        <taxon>Acytosteliales</taxon>
        <taxon>Cavenderiaceae</taxon>
        <taxon>Cavenderia</taxon>
    </lineage>
</organism>
<name>F4Q3L3_CACFS</name>
<dbReference type="KEGG" id="dfa:DFA_08667"/>
<dbReference type="GeneID" id="14869094"/>
<gene>
    <name evidence="1" type="ORF">DFA_08667</name>
</gene>
<evidence type="ECO:0000313" key="1">
    <source>
        <dbReference type="EMBL" id="EGG17671.1"/>
    </source>
</evidence>
<evidence type="ECO:0000313" key="2">
    <source>
        <dbReference type="Proteomes" id="UP000007797"/>
    </source>
</evidence>
<dbReference type="AlphaFoldDB" id="F4Q3L3"/>
<accession>F4Q3L3</accession>
<proteinExistence type="predicted"/>
<dbReference type="Proteomes" id="UP000007797">
    <property type="component" value="Unassembled WGS sequence"/>
</dbReference>
<keyword evidence="2" id="KW-1185">Reference proteome</keyword>
<reference evidence="2" key="1">
    <citation type="journal article" date="2011" name="Genome Res.">
        <title>Phylogeny-wide analysis of social amoeba genomes highlights ancient origins for complex intercellular communication.</title>
        <authorList>
            <person name="Heidel A.J."/>
            <person name="Lawal H.M."/>
            <person name="Felder M."/>
            <person name="Schilde C."/>
            <person name="Helps N.R."/>
            <person name="Tunggal B."/>
            <person name="Rivero F."/>
            <person name="John U."/>
            <person name="Schleicher M."/>
            <person name="Eichinger L."/>
            <person name="Platzer M."/>
            <person name="Noegel A.A."/>
            <person name="Schaap P."/>
            <person name="Gloeckner G."/>
        </authorList>
    </citation>
    <scope>NUCLEOTIDE SEQUENCE [LARGE SCALE GENOMIC DNA]</scope>
    <source>
        <strain evidence="2">SH3</strain>
    </source>
</reference>
<dbReference type="EMBL" id="GL883021">
    <property type="protein sequence ID" value="EGG17671.1"/>
    <property type="molecule type" value="Genomic_DNA"/>
</dbReference>